<protein>
    <recommendedName>
        <fullName evidence="4">NERD domain-containing protein</fullName>
    </recommendedName>
</protein>
<proteinExistence type="predicted"/>
<evidence type="ECO:0000313" key="2">
    <source>
        <dbReference type="EMBL" id="MBB6488874.1"/>
    </source>
</evidence>
<evidence type="ECO:0000256" key="1">
    <source>
        <dbReference type="SAM" id="MobiDB-lite"/>
    </source>
</evidence>
<name>A0A7X0MFK9_9HYPH</name>
<organism evidence="2 3">
    <name type="scientific">Rhizobium lusitanum</name>
    <dbReference type="NCBI Taxonomy" id="293958"/>
    <lineage>
        <taxon>Bacteria</taxon>
        <taxon>Pseudomonadati</taxon>
        <taxon>Pseudomonadota</taxon>
        <taxon>Alphaproteobacteria</taxon>
        <taxon>Hyphomicrobiales</taxon>
        <taxon>Rhizobiaceae</taxon>
        <taxon>Rhizobium/Agrobacterium group</taxon>
        <taxon>Rhizobium</taxon>
    </lineage>
</organism>
<comment type="caution">
    <text evidence="2">The sequence shown here is derived from an EMBL/GenBank/DDBJ whole genome shotgun (WGS) entry which is preliminary data.</text>
</comment>
<evidence type="ECO:0008006" key="4">
    <source>
        <dbReference type="Google" id="ProtNLM"/>
    </source>
</evidence>
<feature type="region of interest" description="Disordered" evidence="1">
    <location>
        <begin position="659"/>
        <end position="682"/>
    </location>
</feature>
<dbReference type="RefSeq" id="WP_184710687.1">
    <property type="nucleotide sequence ID" value="NZ_JACHBG010000028.1"/>
</dbReference>
<dbReference type="AlphaFoldDB" id="A0A7X0MFK9"/>
<evidence type="ECO:0000313" key="3">
    <source>
        <dbReference type="Proteomes" id="UP000565576"/>
    </source>
</evidence>
<feature type="compositionally biased region" description="Basic residues" evidence="1">
    <location>
        <begin position="661"/>
        <end position="673"/>
    </location>
</feature>
<dbReference type="SUPFAM" id="SSF52980">
    <property type="entry name" value="Restriction endonuclease-like"/>
    <property type="match status" value="1"/>
</dbReference>
<dbReference type="EMBL" id="JACHBG010000028">
    <property type="protein sequence ID" value="MBB6488874.1"/>
    <property type="molecule type" value="Genomic_DNA"/>
</dbReference>
<gene>
    <name evidence="2" type="ORF">GGD46_006197</name>
</gene>
<reference evidence="2 3" key="1">
    <citation type="submission" date="2020-08" db="EMBL/GenBank/DDBJ databases">
        <title>Genomic Encyclopedia of Type Strains, Phase IV (KMG-V): Genome sequencing to study the core and pangenomes of soil and plant-associated prokaryotes.</title>
        <authorList>
            <person name="Whitman W."/>
        </authorList>
    </citation>
    <scope>NUCLEOTIDE SEQUENCE [LARGE SCALE GENOMIC DNA]</scope>
    <source>
        <strain evidence="2 3">SEMIA 4060</strain>
    </source>
</reference>
<sequence length="682" mass="76815">MAELGALEPHYAEIDFADLVATSERIVLQGSNAKARARRTETVDLVIETLRGKISDEHVQMLEALRRTIDIFEDGYDRVLSALQKTEFGKLTPEQQLSICLCFASYQFDQVRIAIASRLSEANGALPYSMSFRDWRDRPIPPGAVVDMIVAAAGATLKMIAAAQKWDGAGHIVLPTFEILDESECMLGGINQTLAHSWRTWNRLEELHRFCGAPVSVTASEELQGAPPELKRIVRFGHSRYVIDQVAASYRAEDLMHQNQMEQAVAQSWRSKLAPPHRPAALPPDEIVSEAEFVAVLGLSEVLSFAIIDDMEELNGLRIVEWLRGLAVLSNIATFYDEERSDADPPVLVLSDEEIVGALERGGLSASKSAYFIDAVTFHQKSIDLFDAPLISVAGGKKLLFLPTLIGQNHTTVLLSLLSRQKVKFESKGKAFEKRVVELFNNAGIYARSFSFKEEGEEYEIDALVDWGGRLFLFECKNRTLPSARPVAMRDFEHEMRDAAKQVLRQKSGLEKWPDVVRIKFGKSIDGLEIVPCVLNNLPYARAEADDGVFFYDFSSLKRFMSSGSLRQRVVATFRGGDRRELRIPTIRIWNGAEPKAEDLLKQLKEPVALRICFAHMGKDVRTFNLDEETLVVSDEIHREDISEKAMAELAGRSWNGMRRQQARFVKKAKKSRQKEEREKQR</sequence>
<dbReference type="InterPro" id="IPR011335">
    <property type="entry name" value="Restrct_endonuc-II-like"/>
</dbReference>
<accession>A0A7X0MFK9</accession>
<dbReference type="Proteomes" id="UP000565576">
    <property type="component" value="Unassembled WGS sequence"/>
</dbReference>